<gene>
    <name evidence="3" type="ORF">GCK72_000748</name>
</gene>
<dbReference type="CTD" id="9821149"/>
<dbReference type="InterPro" id="IPR036915">
    <property type="entry name" value="Cyclin-like_sf"/>
</dbReference>
<evidence type="ECO:0000313" key="4">
    <source>
        <dbReference type="Proteomes" id="UP000483820"/>
    </source>
</evidence>
<accession>A0A6A5HMW6</accession>
<dbReference type="InterPro" id="IPR013150">
    <property type="entry name" value="TFIIB_cyclin"/>
</dbReference>
<feature type="domain" description="DUF38" evidence="2">
    <location>
        <begin position="178"/>
        <end position="243"/>
    </location>
</feature>
<dbReference type="Pfam" id="PF01827">
    <property type="entry name" value="FTH"/>
    <property type="match status" value="1"/>
</dbReference>
<protein>
    <submittedName>
        <fullName evidence="3">Uncharacterized protein</fullName>
    </submittedName>
</protein>
<proteinExistence type="predicted"/>
<dbReference type="AlphaFoldDB" id="A0A6A5HMW6"/>
<comment type="caution">
    <text evidence="3">The sequence shown here is derived from an EMBL/GenBank/DDBJ whole genome shotgun (WGS) entry which is preliminary data.</text>
</comment>
<dbReference type="KEGG" id="crq:GCK72_000748"/>
<evidence type="ECO:0000313" key="3">
    <source>
        <dbReference type="EMBL" id="KAF1768935.1"/>
    </source>
</evidence>
<reference evidence="3 4" key="1">
    <citation type="submission" date="2019-12" db="EMBL/GenBank/DDBJ databases">
        <title>Chromosome-level assembly of the Caenorhabditis remanei genome.</title>
        <authorList>
            <person name="Teterina A.A."/>
            <person name="Willis J.H."/>
            <person name="Phillips P.C."/>
        </authorList>
    </citation>
    <scope>NUCLEOTIDE SEQUENCE [LARGE SCALE GENOMIC DNA]</scope>
    <source>
        <strain evidence="3 4">PX506</strain>
        <tissue evidence="3">Whole organism</tissue>
    </source>
</reference>
<dbReference type="GO" id="GO:0017025">
    <property type="term" value="F:TBP-class protein binding"/>
    <property type="evidence" value="ECO:0007669"/>
    <property type="project" value="InterPro"/>
</dbReference>
<dbReference type="SUPFAM" id="SSF47954">
    <property type="entry name" value="Cyclin-like"/>
    <property type="match status" value="1"/>
</dbReference>
<organism evidence="3 4">
    <name type="scientific">Caenorhabditis remanei</name>
    <name type="common">Caenorhabditis vulgaris</name>
    <dbReference type="NCBI Taxonomy" id="31234"/>
    <lineage>
        <taxon>Eukaryota</taxon>
        <taxon>Metazoa</taxon>
        <taxon>Ecdysozoa</taxon>
        <taxon>Nematoda</taxon>
        <taxon>Chromadorea</taxon>
        <taxon>Rhabditida</taxon>
        <taxon>Rhabditina</taxon>
        <taxon>Rhabditomorpha</taxon>
        <taxon>Rhabditoidea</taxon>
        <taxon>Rhabditidae</taxon>
        <taxon>Peloderinae</taxon>
        <taxon>Caenorhabditis</taxon>
    </lineage>
</organism>
<dbReference type="RefSeq" id="XP_053591303.1">
    <property type="nucleotide sequence ID" value="XM_053722658.1"/>
</dbReference>
<feature type="domain" description="Transcription factor TFIIB cyclin-like" evidence="1">
    <location>
        <begin position="381"/>
        <end position="447"/>
    </location>
</feature>
<evidence type="ECO:0000259" key="1">
    <source>
        <dbReference type="Pfam" id="PF00382"/>
    </source>
</evidence>
<dbReference type="InterPro" id="IPR002900">
    <property type="entry name" value="DUF38/FTH_CAE_spp"/>
</dbReference>
<dbReference type="GeneID" id="9821149"/>
<dbReference type="Gene3D" id="1.10.472.10">
    <property type="entry name" value="Cyclin-like"/>
    <property type="match status" value="1"/>
</dbReference>
<sequence>MLRKSLFYGLPDIPRWKIIRLMDYESKYQLGRCSKRTFCLIDSIIFPLDLIILKSRIGCMEIEISTNFYDPLTHYIFSKRDDENCERNIDGCKSIVRGDFMKTALMELRKIFCYKNARICRLNIEENFKNGEREILINGITNILSSIGHQLSVKFLELFSCGNGDFSLGGKRTKLHILRNIVELEQWKKVQSVYICHDQLDVPVENIKHLSYYHNERRKTSMEIKTIIENYFESKFFVRARFRCHENPFNSDFDLPFHFNPSTQLYRFQKGEYELYARITSDGSLCIQKYVNIADLVARHVIYRQNLLLRGKCYLLGRKVPFSCVRYAWNLLDHIHKGDVFKEESRQVKVATCVWFAVFGVPVEEIRKFLRMLKEWLNEVPAQSVMEICGLLGLSESFQEIAVGIARKATAKRLFFGRDAMNTAAATIFMTTKVSSEKRTIIEIGEKTRTGVASNLELFEIMWAEKAELLPE</sequence>
<dbReference type="Proteomes" id="UP000483820">
    <property type="component" value="Chromosome I"/>
</dbReference>
<dbReference type="Pfam" id="PF00382">
    <property type="entry name" value="TFIIB"/>
    <property type="match status" value="1"/>
</dbReference>
<dbReference type="EMBL" id="WUAV01000001">
    <property type="protein sequence ID" value="KAF1768935.1"/>
    <property type="molecule type" value="Genomic_DNA"/>
</dbReference>
<evidence type="ECO:0000259" key="2">
    <source>
        <dbReference type="Pfam" id="PF01827"/>
    </source>
</evidence>
<name>A0A6A5HMW6_CAERE</name>